<dbReference type="Proteomes" id="UP000193200">
    <property type="component" value="Unassembled WGS sequence"/>
</dbReference>
<evidence type="ECO:0000256" key="1">
    <source>
        <dbReference type="ARBA" id="ARBA00004196"/>
    </source>
</evidence>
<reference evidence="5 6" key="1">
    <citation type="submission" date="2017-03" db="EMBL/GenBank/DDBJ databases">
        <authorList>
            <person name="Afonso C.L."/>
            <person name="Miller P.J."/>
            <person name="Scott M.A."/>
            <person name="Spackman E."/>
            <person name="Goraichik I."/>
            <person name="Dimitrov K.M."/>
            <person name="Suarez D.L."/>
            <person name="Swayne D.E."/>
        </authorList>
    </citation>
    <scope>NUCLEOTIDE SEQUENCE [LARGE SCALE GENOMIC DNA]</scope>
    <source>
        <strain evidence="5 6">CECT 7691</strain>
    </source>
</reference>
<proteinExistence type="predicted"/>
<dbReference type="AlphaFoldDB" id="A0A1Y5TX46"/>
<organism evidence="5 6">
    <name type="scientific">Oceanibacterium hippocampi</name>
    <dbReference type="NCBI Taxonomy" id="745714"/>
    <lineage>
        <taxon>Bacteria</taxon>
        <taxon>Pseudomonadati</taxon>
        <taxon>Pseudomonadota</taxon>
        <taxon>Alphaproteobacteria</taxon>
        <taxon>Sneathiellales</taxon>
        <taxon>Sneathiellaceae</taxon>
        <taxon>Oceanibacterium</taxon>
    </lineage>
</organism>
<protein>
    <submittedName>
        <fullName evidence="5">Iron-regulated protein A</fullName>
    </submittedName>
</protein>
<dbReference type="OrthoDB" id="5729110at2"/>
<dbReference type="Gene3D" id="1.20.1420.20">
    <property type="entry name" value="M75 peptidase, HXXE motif"/>
    <property type="match status" value="1"/>
</dbReference>
<comment type="subcellular location">
    <subcellularLocation>
        <location evidence="1">Cell envelope</location>
    </subcellularLocation>
</comment>
<dbReference type="InterPro" id="IPR034984">
    <property type="entry name" value="Imelysin-like_IPPA"/>
</dbReference>
<dbReference type="InterPro" id="IPR018976">
    <property type="entry name" value="Imelysin-like"/>
</dbReference>
<dbReference type="Pfam" id="PF09375">
    <property type="entry name" value="Peptidase_M75"/>
    <property type="match status" value="1"/>
</dbReference>
<evidence type="ECO:0000313" key="6">
    <source>
        <dbReference type="Proteomes" id="UP000193200"/>
    </source>
</evidence>
<evidence type="ECO:0000313" key="5">
    <source>
        <dbReference type="EMBL" id="SLN75881.1"/>
    </source>
</evidence>
<dbReference type="RefSeq" id="WP_085885322.1">
    <property type="nucleotide sequence ID" value="NZ_FWFR01000004.1"/>
</dbReference>
<dbReference type="InParanoid" id="A0A1Y5TX46"/>
<accession>A0A1Y5TX46</accession>
<sequence>MRRLALLASLAVTALILRTGPAVMASEASPVPESAYTTVTGNLIEHHVLPGYRRLADTAAGFADDAMAYCGGKPAAIEAARRSFDATMDAWMRAEHLRFGPIELLMRGYRFHFWPEGRGKLKAALAELLEDGDLEALSAENFPNASIVVQGLPAAELLLFGDEPADPATDLGKRGCAVLVAIAGNLRDMAANVLAAWQDGEQGFARTMTRPGEDNPYYETDRDAILMFFKSLDRALQLIADVKLNPVLGPTIDRARPGYAESQPSGRAMANIAAGLAAAEGLYLGDGGAGFSSLATRYGNDAKLDPLLRKAFGVTRQTAASIALPLEQAVLDPVERAKLETLLAQVRALRQIVRTRLAPAIDIAAGFNALDGD</sequence>
<feature type="signal peptide" evidence="3">
    <location>
        <begin position="1"/>
        <end position="24"/>
    </location>
</feature>
<keyword evidence="6" id="KW-1185">Reference proteome</keyword>
<evidence type="ECO:0000256" key="3">
    <source>
        <dbReference type="SAM" id="SignalP"/>
    </source>
</evidence>
<feature type="domain" description="Imelysin-like" evidence="4">
    <location>
        <begin position="49"/>
        <end position="351"/>
    </location>
</feature>
<evidence type="ECO:0000259" key="4">
    <source>
        <dbReference type="Pfam" id="PF09375"/>
    </source>
</evidence>
<dbReference type="InterPro" id="IPR038352">
    <property type="entry name" value="Imelysin_sf"/>
</dbReference>
<gene>
    <name evidence="5" type="primary">irpA_1</name>
    <name evidence="5" type="ORF">OCH7691_03989</name>
</gene>
<dbReference type="CDD" id="cd14659">
    <property type="entry name" value="Imelysin-like_IPPA"/>
    <property type="match status" value="1"/>
</dbReference>
<dbReference type="EMBL" id="FWFR01000004">
    <property type="protein sequence ID" value="SLN75881.1"/>
    <property type="molecule type" value="Genomic_DNA"/>
</dbReference>
<name>A0A1Y5TX46_9PROT</name>
<keyword evidence="2 3" id="KW-0732">Signal</keyword>
<dbReference type="GO" id="GO:0030313">
    <property type="term" value="C:cell envelope"/>
    <property type="evidence" value="ECO:0007669"/>
    <property type="project" value="UniProtKB-SubCell"/>
</dbReference>
<feature type="chain" id="PRO_5013323195" evidence="3">
    <location>
        <begin position="25"/>
        <end position="373"/>
    </location>
</feature>
<evidence type="ECO:0000256" key="2">
    <source>
        <dbReference type="ARBA" id="ARBA00022729"/>
    </source>
</evidence>